<keyword evidence="3" id="KW-1185">Reference proteome</keyword>
<evidence type="ECO:0000256" key="1">
    <source>
        <dbReference type="SAM" id="MobiDB-lite"/>
    </source>
</evidence>
<evidence type="ECO:0000313" key="3">
    <source>
        <dbReference type="Proteomes" id="UP001162135"/>
    </source>
</evidence>
<accession>A0ABT6I3W3</accession>
<sequence length="108" mass="12325">MQDTIINAHRLIGETIQEPGEPRRGRIVGVDQSRPVPVIFVIWQEQSGIHRFELTRDELSQLASACQRRQSGWSSKPEADTRDDGKRRSEESSTFDSHASPRRRVGSR</sequence>
<dbReference type="EMBL" id="PGFS01000001">
    <property type="protein sequence ID" value="MDH4572211.1"/>
    <property type="molecule type" value="Genomic_DNA"/>
</dbReference>
<feature type="region of interest" description="Disordered" evidence="1">
    <location>
        <begin position="65"/>
        <end position="108"/>
    </location>
</feature>
<feature type="compositionally biased region" description="Polar residues" evidence="1">
    <location>
        <begin position="65"/>
        <end position="74"/>
    </location>
</feature>
<gene>
    <name evidence="2" type="ORF">CUR86_06875</name>
</gene>
<dbReference type="Proteomes" id="UP001162135">
    <property type="component" value="Unassembled WGS sequence"/>
</dbReference>
<evidence type="ECO:0000313" key="2">
    <source>
        <dbReference type="EMBL" id="MDH4572211.1"/>
    </source>
</evidence>
<organism evidence="2 3">
    <name type="scientific">Salinicola acroporae</name>
    <dbReference type="NCBI Taxonomy" id="1541440"/>
    <lineage>
        <taxon>Bacteria</taxon>
        <taxon>Pseudomonadati</taxon>
        <taxon>Pseudomonadota</taxon>
        <taxon>Gammaproteobacteria</taxon>
        <taxon>Oceanospirillales</taxon>
        <taxon>Halomonadaceae</taxon>
        <taxon>Salinicola</taxon>
    </lineage>
</organism>
<reference evidence="2" key="1">
    <citation type="journal article" date="2015" name="Antonie Van Leeuwenhoek">
        <title>Comparative 16S rRNA signatures and multilocus sequence analysis for the genus Salinicola and description of Salinicola acroporae sp. nov., isolated from coral Acropora digitifera.</title>
        <authorList>
            <person name="Lepcha R.T."/>
            <person name="Poddar A."/>
            <person name="Schumann P."/>
            <person name="Das S.K."/>
        </authorList>
    </citation>
    <scope>NUCLEOTIDE SEQUENCE</scope>
    <source>
        <strain evidence="2">S4-41</strain>
    </source>
</reference>
<proteinExistence type="predicted"/>
<feature type="compositionally biased region" description="Basic and acidic residues" evidence="1">
    <location>
        <begin position="77"/>
        <end position="91"/>
    </location>
</feature>
<protein>
    <submittedName>
        <fullName evidence="2">Uncharacterized protein</fullName>
    </submittedName>
</protein>
<comment type="caution">
    <text evidence="2">The sequence shown here is derived from an EMBL/GenBank/DDBJ whole genome shotgun (WGS) entry which is preliminary data.</text>
</comment>
<name>A0ABT6I3W3_9GAMM</name>
<reference evidence="2" key="2">
    <citation type="submission" date="2017-11" db="EMBL/GenBank/DDBJ databases">
        <authorList>
            <person name="Das S.K."/>
        </authorList>
    </citation>
    <scope>NUCLEOTIDE SEQUENCE</scope>
    <source>
        <strain evidence="2">S4-41</strain>
    </source>
</reference>